<feature type="chain" id="PRO_5046487577" evidence="2">
    <location>
        <begin position="28"/>
        <end position="116"/>
    </location>
</feature>
<reference evidence="3 4" key="1">
    <citation type="submission" date="2022-02" db="EMBL/GenBank/DDBJ databases">
        <title>Phenotypic, genotypic and serological characterization of Edwardsiella ictaluri from catfish and ornamental fish species.</title>
        <authorList>
            <person name="Rose D."/>
            <person name="Tekedar H.C."/>
            <person name="Waldbieser G.C."/>
            <person name="Aarattuthodi S."/>
            <person name="Griffin M.J."/>
        </authorList>
    </citation>
    <scope>NUCLEOTIDE SEQUENCE [LARGE SCALE GENOMIC DNA]</scope>
    <source>
        <strain evidence="3 4">13 TAL-140 K3</strain>
    </source>
</reference>
<evidence type="ECO:0000313" key="4">
    <source>
        <dbReference type="Proteomes" id="UP001222680"/>
    </source>
</evidence>
<dbReference type="Pfam" id="PF07119">
    <property type="entry name" value="DUF1375"/>
    <property type="match status" value="1"/>
</dbReference>
<dbReference type="RefSeq" id="WP_081167119.1">
    <property type="nucleotide sequence ID" value="NZ_AP028097.1"/>
</dbReference>
<organism evidence="3 4">
    <name type="scientific">Edwardsiella ictaluri</name>
    <dbReference type="NCBI Taxonomy" id="67780"/>
    <lineage>
        <taxon>Bacteria</taxon>
        <taxon>Pseudomonadati</taxon>
        <taxon>Pseudomonadota</taxon>
        <taxon>Gammaproteobacteria</taxon>
        <taxon>Enterobacterales</taxon>
        <taxon>Hafniaceae</taxon>
        <taxon>Edwardsiella</taxon>
    </lineage>
</organism>
<proteinExistence type="predicted"/>
<keyword evidence="4" id="KW-1185">Reference proteome</keyword>
<keyword evidence="3" id="KW-0449">Lipoprotein</keyword>
<evidence type="ECO:0000256" key="1">
    <source>
        <dbReference type="SAM" id="MobiDB-lite"/>
    </source>
</evidence>
<dbReference type="GeneID" id="69537127"/>
<accession>A0ABY8GJT7</accession>
<gene>
    <name evidence="3" type="ORF">MAY91_06865</name>
</gene>
<dbReference type="Proteomes" id="UP001222680">
    <property type="component" value="Chromosome"/>
</dbReference>
<feature type="region of interest" description="Disordered" evidence="1">
    <location>
        <begin position="84"/>
        <end position="116"/>
    </location>
</feature>
<protein>
    <submittedName>
        <fullName evidence="3">YceK/YidQ family lipoprotein</fullName>
    </submittedName>
</protein>
<name>A0ABY8GJT7_EDWIC</name>
<sequence length="116" mass="12640">MTTPFVRHTTLLLAGSMLLLSSGCSSVMTRVGPHQGYYAGTKNDLQMISSEESGWVMRPLLVLDLPLSALVDTLLLPYDYYRTDDEPATESPRARVQRAEQASATNGMVPPAAPEN</sequence>
<dbReference type="InterPro" id="IPR010780">
    <property type="entry name" value="DUF1375"/>
</dbReference>
<evidence type="ECO:0000256" key="2">
    <source>
        <dbReference type="SAM" id="SignalP"/>
    </source>
</evidence>
<dbReference type="EMBL" id="CP092014">
    <property type="protein sequence ID" value="WFN97700.1"/>
    <property type="molecule type" value="Genomic_DNA"/>
</dbReference>
<dbReference type="NCBIfam" id="NF008628">
    <property type="entry name" value="PRK11616.1"/>
    <property type="match status" value="1"/>
</dbReference>
<keyword evidence="2" id="KW-0732">Signal</keyword>
<evidence type="ECO:0000313" key="3">
    <source>
        <dbReference type="EMBL" id="WFN97700.1"/>
    </source>
</evidence>
<dbReference type="PROSITE" id="PS51257">
    <property type="entry name" value="PROKAR_LIPOPROTEIN"/>
    <property type="match status" value="1"/>
</dbReference>
<feature type="signal peptide" evidence="2">
    <location>
        <begin position="1"/>
        <end position="27"/>
    </location>
</feature>